<name>A0AAV5DRR4_ELECO</name>
<protein>
    <submittedName>
        <fullName evidence="2">Uncharacterized protein</fullName>
    </submittedName>
</protein>
<dbReference type="Proteomes" id="UP001054889">
    <property type="component" value="Unassembled WGS sequence"/>
</dbReference>
<evidence type="ECO:0000313" key="2">
    <source>
        <dbReference type="EMBL" id="GJN13769.1"/>
    </source>
</evidence>
<organism evidence="2 3">
    <name type="scientific">Eleusine coracana subsp. coracana</name>
    <dbReference type="NCBI Taxonomy" id="191504"/>
    <lineage>
        <taxon>Eukaryota</taxon>
        <taxon>Viridiplantae</taxon>
        <taxon>Streptophyta</taxon>
        <taxon>Embryophyta</taxon>
        <taxon>Tracheophyta</taxon>
        <taxon>Spermatophyta</taxon>
        <taxon>Magnoliopsida</taxon>
        <taxon>Liliopsida</taxon>
        <taxon>Poales</taxon>
        <taxon>Poaceae</taxon>
        <taxon>PACMAD clade</taxon>
        <taxon>Chloridoideae</taxon>
        <taxon>Cynodonteae</taxon>
        <taxon>Eleusininae</taxon>
        <taxon>Eleusine</taxon>
    </lineage>
</organism>
<dbReference type="EMBL" id="BQKI01000071">
    <property type="protein sequence ID" value="GJN13769.1"/>
    <property type="molecule type" value="Genomic_DNA"/>
</dbReference>
<evidence type="ECO:0000313" key="3">
    <source>
        <dbReference type="Proteomes" id="UP001054889"/>
    </source>
</evidence>
<proteinExistence type="predicted"/>
<accession>A0AAV5DRR4</accession>
<sequence length="104" mass="11476">MWRMGDHGAALELRRQWIRPPDTVSCAPSQLNPLVKPTNGCHVGALPQSQCRQSRTDAPMWSVKALADASQALQVEDGQAQSHSRQGHIAGDQEVRPRREQVDA</sequence>
<gene>
    <name evidence="2" type="primary">gb00512</name>
    <name evidence="2" type="ORF">PR202_gb00512</name>
</gene>
<evidence type="ECO:0000256" key="1">
    <source>
        <dbReference type="SAM" id="MobiDB-lite"/>
    </source>
</evidence>
<dbReference type="AlphaFoldDB" id="A0AAV5DRR4"/>
<feature type="region of interest" description="Disordered" evidence="1">
    <location>
        <begin position="75"/>
        <end position="104"/>
    </location>
</feature>
<keyword evidence="3" id="KW-1185">Reference proteome</keyword>
<reference evidence="2" key="2">
    <citation type="submission" date="2021-12" db="EMBL/GenBank/DDBJ databases">
        <title>Resequencing data analysis of finger millet.</title>
        <authorList>
            <person name="Hatakeyama M."/>
            <person name="Aluri S."/>
            <person name="Balachadran M.T."/>
            <person name="Sivarajan S.R."/>
            <person name="Poveda L."/>
            <person name="Shimizu-Inatsugi R."/>
            <person name="Schlapbach R."/>
            <person name="Sreeman S.M."/>
            <person name="Shimizu K.K."/>
        </authorList>
    </citation>
    <scope>NUCLEOTIDE SEQUENCE</scope>
</reference>
<feature type="compositionally biased region" description="Basic and acidic residues" evidence="1">
    <location>
        <begin position="91"/>
        <end position="104"/>
    </location>
</feature>
<reference evidence="2" key="1">
    <citation type="journal article" date="2018" name="DNA Res.">
        <title>Multiple hybrid de novo genome assembly of finger millet, an orphan allotetraploid crop.</title>
        <authorList>
            <person name="Hatakeyama M."/>
            <person name="Aluri S."/>
            <person name="Balachadran M.T."/>
            <person name="Sivarajan S.R."/>
            <person name="Patrignani A."/>
            <person name="Gruter S."/>
            <person name="Poveda L."/>
            <person name="Shimizu-Inatsugi R."/>
            <person name="Baeten J."/>
            <person name="Francoijs K.J."/>
            <person name="Nataraja K.N."/>
            <person name="Reddy Y.A.N."/>
            <person name="Phadnis S."/>
            <person name="Ravikumar R.L."/>
            <person name="Schlapbach R."/>
            <person name="Sreeman S.M."/>
            <person name="Shimizu K.K."/>
        </authorList>
    </citation>
    <scope>NUCLEOTIDE SEQUENCE</scope>
</reference>
<comment type="caution">
    <text evidence="2">The sequence shown here is derived from an EMBL/GenBank/DDBJ whole genome shotgun (WGS) entry which is preliminary data.</text>
</comment>